<dbReference type="Pfam" id="PF01753">
    <property type="entry name" value="zf-MYND"/>
    <property type="match status" value="1"/>
</dbReference>
<dbReference type="AlphaFoldDB" id="A0A9P5YY26"/>
<dbReference type="PROSITE" id="PS01360">
    <property type="entry name" value="ZF_MYND_1"/>
    <property type="match status" value="1"/>
</dbReference>
<dbReference type="GO" id="GO:0008270">
    <property type="term" value="F:zinc ion binding"/>
    <property type="evidence" value="ECO:0007669"/>
    <property type="project" value="UniProtKB-KW"/>
</dbReference>
<reference evidence="6" key="1">
    <citation type="submission" date="2020-11" db="EMBL/GenBank/DDBJ databases">
        <authorList>
            <consortium name="DOE Joint Genome Institute"/>
            <person name="Ahrendt S."/>
            <person name="Riley R."/>
            <person name="Andreopoulos W."/>
            <person name="Labutti K."/>
            <person name="Pangilinan J."/>
            <person name="Ruiz-Duenas F.J."/>
            <person name="Barrasa J.M."/>
            <person name="Sanchez-Garcia M."/>
            <person name="Camarero S."/>
            <person name="Miyauchi S."/>
            <person name="Serrano A."/>
            <person name="Linde D."/>
            <person name="Babiker R."/>
            <person name="Drula E."/>
            <person name="Ayuso-Fernandez I."/>
            <person name="Pacheco R."/>
            <person name="Padilla G."/>
            <person name="Ferreira P."/>
            <person name="Barriuso J."/>
            <person name="Kellner H."/>
            <person name="Castanera R."/>
            <person name="Alfaro M."/>
            <person name="Ramirez L."/>
            <person name="Pisabarro A.G."/>
            <person name="Kuo A."/>
            <person name="Tritt A."/>
            <person name="Lipzen A."/>
            <person name="He G."/>
            <person name="Yan M."/>
            <person name="Ng V."/>
            <person name="Cullen D."/>
            <person name="Martin F."/>
            <person name="Rosso M.-N."/>
            <person name="Henrissat B."/>
            <person name="Hibbett D."/>
            <person name="Martinez A.T."/>
            <person name="Grigoriev I.V."/>
        </authorList>
    </citation>
    <scope>NUCLEOTIDE SEQUENCE</scope>
    <source>
        <strain evidence="6">CIRM-BRFM 674</strain>
    </source>
</reference>
<evidence type="ECO:0000313" key="7">
    <source>
        <dbReference type="Proteomes" id="UP000807469"/>
    </source>
</evidence>
<keyword evidence="2 4" id="KW-0863">Zinc-finger</keyword>
<sequence length="190" mass="21357">MAVCAICAHPAPVQCAACRKVAYCGEEHQKVGWTKHKKLCKILQKIERGEPAPDPKTYCGLCGTTSLPMRLTRCCGRTVCEEMDETGWTYERGSCLYNHDRYTLCDHHHEEEHGGDWKTCTKCVDYYKDPETVAWLGTNRSNFLDDVLPNPPIFTPKHCSQCGKVVKKHAESHTGLPSGGMLCYSCKPFN</sequence>
<dbReference type="InterPro" id="IPR002893">
    <property type="entry name" value="Znf_MYND"/>
</dbReference>
<dbReference type="Gene3D" id="6.10.140.2220">
    <property type="match status" value="1"/>
</dbReference>
<dbReference type="PROSITE" id="PS50865">
    <property type="entry name" value="ZF_MYND_2"/>
    <property type="match status" value="1"/>
</dbReference>
<comment type="caution">
    <text evidence="6">The sequence shown here is derived from an EMBL/GenBank/DDBJ whole genome shotgun (WGS) entry which is preliminary data.</text>
</comment>
<organism evidence="6 7">
    <name type="scientific">Pholiota conissans</name>
    <dbReference type="NCBI Taxonomy" id="109636"/>
    <lineage>
        <taxon>Eukaryota</taxon>
        <taxon>Fungi</taxon>
        <taxon>Dikarya</taxon>
        <taxon>Basidiomycota</taxon>
        <taxon>Agaricomycotina</taxon>
        <taxon>Agaricomycetes</taxon>
        <taxon>Agaricomycetidae</taxon>
        <taxon>Agaricales</taxon>
        <taxon>Agaricineae</taxon>
        <taxon>Strophariaceae</taxon>
        <taxon>Pholiota</taxon>
    </lineage>
</organism>
<keyword evidence="1" id="KW-0479">Metal-binding</keyword>
<keyword evidence="3" id="KW-0862">Zinc</keyword>
<evidence type="ECO:0000256" key="3">
    <source>
        <dbReference type="ARBA" id="ARBA00022833"/>
    </source>
</evidence>
<dbReference type="OrthoDB" id="4851849at2759"/>
<accession>A0A9P5YY26</accession>
<dbReference type="Proteomes" id="UP000807469">
    <property type="component" value="Unassembled WGS sequence"/>
</dbReference>
<keyword evidence="7" id="KW-1185">Reference proteome</keyword>
<feature type="domain" description="MYND-type" evidence="5">
    <location>
        <begin position="4"/>
        <end position="40"/>
    </location>
</feature>
<evidence type="ECO:0000259" key="5">
    <source>
        <dbReference type="PROSITE" id="PS50865"/>
    </source>
</evidence>
<evidence type="ECO:0000256" key="1">
    <source>
        <dbReference type="ARBA" id="ARBA00022723"/>
    </source>
</evidence>
<name>A0A9P5YY26_9AGAR</name>
<dbReference type="SUPFAM" id="SSF144232">
    <property type="entry name" value="HIT/MYND zinc finger-like"/>
    <property type="match status" value="1"/>
</dbReference>
<proteinExistence type="predicted"/>
<evidence type="ECO:0000256" key="4">
    <source>
        <dbReference type="PROSITE-ProRule" id="PRU00134"/>
    </source>
</evidence>
<evidence type="ECO:0000313" key="6">
    <source>
        <dbReference type="EMBL" id="KAF9476775.1"/>
    </source>
</evidence>
<evidence type="ECO:0000256" key="2">
    <source>
        <dbReference type="ARBA" id="ARBA00022771"/>
    </source>
</evidence>
<protein>
    <recommendedName>
        <fullName evidence="5">MYND-type domain-containing protein</fullName>
    </recommendedName>
</protein>
<gene>
    <name evidence="6" type="ORF">BDN70DRAFT_881961</name>
</gene>
<dbReference type="EMBL" id="MU155282">
    <property type="protein sequence ID" value="KAF9476775.1"/>
    <property type="molecule type" value="Genomic_DNA"/>
</dbReference>